<gene>
    <name evidence="10" type="ORF">EOD73_16120</name>
</gene>
<dbReference type="InterPro" id="IPR004617">
    <property type="entry name" value="ApaH"/>
</dbReference>
<dbReference type="PANTHER" id="PTHR40942">
    <property type="match status" value="1"/>
</dbReference>
<sequence length="274" mass="29754">MDWLVGDLQGCDAALGRLLDTVGFSPSRDRLWLLGDLVGRGPDSLATLRRVRALNARAVLGNHDLNLLVVAAGHRAAKPSDRLQSLLAAPDRDALLDWLAQQPLARQAPGWLMVHAGLLPAWTVDHALALAEELGAVISDPLARADFLPRMMGNEPARWDDRLQGTERLRCLVNAFTRLRFVREDGAMDFATKEGAGATPPGHHPWFEHPQRASHGQAIAFGHWSTLGLIERPDLLALDTGCVWGGCLSAARIDGGRREIVQVHCEQALAPGTV</sequence>
<protein>
    <recommendedName>
        <fullName evidence="3">bis(5'-nucleosyl)-tetraphosphatase (symmetrical)</fullName>
        <ecNumber evidence="3">3.6.1.41</ecNumber>
    </recommendedName>
    <alternativeName>
        <fullName evidence="6">Ap4A hydrolase</fullName>
    </alternativeName>
    <alternativeName>
        <fullName evidence="5">Diadenosine 5',5'''-P1,P4-tetraphosphate pyrophosphohydrolase</fullName>
    </alternativeName>
    <alternativeName>
        <fullName evidence="7">Diadenosine tetraphosphatase</fullName>
    </alternativeName>
</protein>
<reference evidence="10 11" key="1">
    <citation type="submission" date="2019-01" db="EMBL/GenBank/DDBJ databases">
        <authorList>
            <person name="Chen W.-M."/>
        </authorList>
    </citation>
    <scope>NUCLEOTIDE SEQUENCE [LARGE SCALE GENOMIC DNA]</scope>
    <source>
        <strain evidence="10 11">CCP-18</strain>
    </source>
</reference>
<evidence type="ECO:0000256" key="2">
    <source>
        <dbReference type="ARBA" id="ARBA00005419"/>
    </source>
</evidence>
<dbReference type="AlphaFoldDB" id="A0A437LCK3"/>
<name>A0A437LCK3_9BURK</name>
<comment type="function">
    <text evidence="1">Hydrolyzes diadenosine 5',5'''-P1,P4-tetraphosphate to yield ADP.</text>
</comment>
<dbReference type="EC" id="3.6.1.41" evidence="3"/>
<keyword evidence="4 10" id="KW-0378">Hydrolase</keyword>
<dbReference type="GO" id="GO:0008803">
    <property type="term" value="F:bis(5'-nucleosyl)-tetraphosphatase (symmetrical) activity"/>
    <property type="evidence" value="ECO:0007669"/>
    <property type="project" value="UniProtKB-EC"/>
</dbReference>
<comment type="similarity">
    <text evidence="2">Belongs to the Ap4A hydrolase family.</text>
</comment>
<evidence type="ECO:0000256" key="6">
    <source>
        <dbReference type="ARBA" id="ARBA00032248"/>
    </source>
</evidence>
<dbReference type="Pfam" id="PF00149">
    <property type="entry name" value="Metallophos"/>
    <property type="match status" value="1"/>
</dbReference>
<evidence type="ECO:0000256" key="3">
    <source>
        <dbReference type="ARBA" id="ARBA00012506"/>
    </source>
</evidence>
<evidence type="ECO:0000256" key="7">
    <source>
        <dbReference type="ARBA" id="ARBA00033210"/>
    </source>
</evidence>
<comment type="catalytic activity">
    <reaction evidence="8">
        <text>P(1),P(4)-bis(5'-adenosyl) tetraphosphate + H2O = 2 ADP + 2 H(+)</text>
        <dbReference type="Rhea" id="RHEA:24252"/>
        <dbReference type="ChEBI" id="CHEBI:15377"/>
        <dbReference type="ChEBI" id="CHEBI:15378"/>
        <dbReference type="ChEBI" id="CHEBI:58141"/>
        <dbReference type="ChEBI" id="CHEBI:456216"/>
        <dbReference type="EC" id="3.6.1.41"/>
    </reaction>
</comment>
<evidence type="ECO:0000256" key="5">
    <source>
        <dbReference type="ARBA" id="ARBA00031248"/>
    </source>
</evidence>
<dbReference type="OrthoDB" id="9807890at2"/>
<dbReference type="RefSeq" id="WP_127684062.1">
    <property type="nucleotide sequence ID" value="NZ_SACM01000005.1"/>
</dbReference>
<dbReference type="SUPFAM" id="SSF56300">
    <property type="entry name" value="Metallo-dependent phosphatases"/>
    <property type="match status" value="1"/>
</dbReference>
<dbReference type="PANTHER" id="PTHR40942:SF4">
    <property type="entry name" value="CYTOCHROME C5"/>
    <property type="match status" value="1"/>
</dbReference>
<keyword evidence="11" id="KW-1185">Reference proteome</keyword>
<dbReference type="NCBIfam" id="NF001204">
    <property type="entry name" value="PRK00166.1"/>
    <property type="match status" value="1"/>
</dbReference>
<evidence type="ECO:0000313" key="10">
    <source>
        <dbReference type="EMBL" id="RVT83082.1"/>
    </source>
</evidence>
<evidence type="ECO:0000256" key="8">
    <source>
        <dbReference type="ARBA" id="ARBA00049417"/>
    </source>
</evidence>
<dbReference type="EMBL" id="SACM01000005">
    <property type="protein sequence ID" value="RVT83082.1"/>
    <property type="molecule type" value="Genomic_DNA"/>
</dbReference>
<dbReference type="PIRSF" id="PIRSF000903">
    <property type="entry name" value="B5n-ttraPtase_sm"/>
    <property type="match status" value="1"/>
</dbReference>
<accession>A0A437LCK3</accession>
<feature type="domain" description="Calcineurin-like phosphoesterase" evidence="9">
    <location>
        <begin position="3"/>
        <end position="119"/>
    </location>
</feature>
<evidence type="ECO:0000256" key="1">
    <source>
        <dbReference type="ARBA" id="ARBA00003413"/>
    </source>
</evidence>
<dbReference type="Gene3D" id="3.60.21.10">
    <property type="match status" value="1"/>
</dbReference>
<dbReference type="CDD" id="cd07422">
    <property type="entry name" value="MPP_ApaH"/>
    <property type="match status" value="1"/>
</dbReference>
<evidence type="ECO:0000259" key="9">
    <source>
        <dbReference type="Pfam" id="PF00149"/>
    </source>
</evidence>
<dbReference type="InterPro" id="IPR029052">
    <property type="entry name" value="Metallo-depent_PP-like"/>
</dbReference>
<comment type="caution">
    <text evidence="10">The sequence shown here is derived from an EMBL/GenBank/DDBJ whole genome shotgun (WGS) entry which is preliminary data.</text>
</comment>
<organism evidence="10 11">
    <name type="scientific">Inhella crocodyli</name>
    <dbReference type="NCBI Taxonomy" id="2499851"/>
    <lineage>
        <taxon>Bacteria</taxon>
        <taxon>Pseudomonadati</taxon>
        <taxon>Pseudomonadota</taxon>
        <taxon>Betaproteobacteria</taxon>
        <taxon>Burkholderiales</taxon>
        <taxon>Sphaerotilaceae</taxon>
        <taxon>Inhella</taxon>
    </lineage>
</organism>
<proteinExistence type="inferred from homology"/>
<dbReference type="Proteomes" id="UP000288587">
    <property type="component" value="Unassembled WGS sequence"/>
</dbReference>
<evidence type="ECO:0000313" key="11">
    <source>
        <dbReference type="Proteomes" id="UP000288587"/>
    </source>
</evidence>
<dbReference type="InterPro" id="IPR004843">
    <property type="entry name" value="Calcineurin-like_PHP"/>
</dbReference>
<dbReference type="NCBIfam" id="TIGR00668">
    <property type="entry name" value="apaH"/>
    <property type="match status" value="1"/>
</dbReference>
<evidence type="ECO:0000256" key="4">
    <source>
        <dbReference type="ARBA" id="ARBA00022801"/>
    </source>
</evidence>